<feature type="transmembrane region" description="Helical" evidence="1">
    <location>
        <begin position="173"/>
        <end position="196"/>
    </location>
</feature>
<reference evidence="2 3" key="1">
    <citation type="submission" date="2020-06" db="EMBL/GenBank/DDBJ databases">
        <title>Actinomadura xiongansis sp. nov., isolated from soil of Baiyangdian.</title>
        <authorList>
            <person name="Zhang X."/>
        </authorList>
    </citation>
    <scope>NUCLEOTIDE SEQUENCE [LARGE SCALE GENOMIC DNA]</scope>
    <source>
        <strain evidence="2 3">HBUM206468</strain>
    </source>
</reference>
<evidence type="ECO:0000313" key="2">
    <source>
        <dbReference type="EMBL" id="MBC6469320.1"/>
    </source>
</evidence>
<feature type="transmembrane region" description="Helical" evidence="1">
    <location>
        <begin position="44"/>
        <end position="64"/>
    </location>
</feature>
<gene>
    <name evidence="2" type="ORF">HKK74_28050</name>
</gene>
<name>A0ABR7LX33_9ACTN</name>
<organism evidence="2 3">
    <name type="scientific">Actinomadura alba</name>
    <dbReference type="NCBI Taxonomy" id="406431"/>
    <lineage>
        <taxon>Bacteria</taxon>
        <taxon>Bacillati</taxon>
        <taxon>Actinomycetota</taxon>
        <taxon>Actinomycetes</taxon>
        <taxon>Streptosporangiales</taxon>
        <taxon>Thermomonosporaceae</taxon>
        <taxon>Actinomadura</taxon>
    </lineage>
</organism>
<keyword evidence="1" id="KW-1133">Transmembrane helix</keyword>
<dbReference type="RefSeq" id="WP_187246373.1">
    <property type="nucleotide sequence ID" value="NZ_BAAAOK010000009.1"/>
</dbReference>
<feature type="transmembrane region" description="Helical" evidence="1">
    <location>
        <begin position="202"/>
        <end position="223"/>
    </location>
</feature>
<dbReference type="EMBL" id="JABVEC010000026">
    <property type="protein sequence ID" value="MBC6469320.1"/>
    <property type="molecule type" value="Genomic_DNA"/>
</dbReference>
<dbReference type="Pfam" id="PF14023">
    <property type="entry name" value="Bestrophin-like"/>
    <property type="match status" value="1"/>
</dbReference>
<keyword evidence="1" id="KW-0812">Transmembrane</keyword>
<proteinExistence type="predicted"/>
<keyword evidence="1" id="KW-0472">Membrane</keyword>
<comment type="caution">
    <text evidence="2">The sequence shown here is derived from an EMBL/GenBank/DDBJ whole genome shotgun (WGS) entry which is preliminary data.</text>
</comment>
<keyword evidence="3" id="KW-1185">Reference proteome</keyword>
<sequence length="255" mass="27839">MMPYLVLAALAAVLAVVVAALTFRKFAKDDDEPDGATAGHAGSMLSALFLLVFAIAVIVPWTVADTAQQNTYAEARSLTEAYWETDDLPPAARQEIRRRIDAYTNFVVSREWHAMGDGRLNDEGWRQLDALRVTLNGLQLKDKEQADARDDIVDRVKETYAFRKQRGVDARSGLPPGIPILTVLTGVIIVIFPFLAGAKPRGMTLVPLLVMSALLGISIYLVFNIEHPFTGGLAVGPDAFTSAMREFARIQAVAP</sequence>
<evidence type="ECO:0000256" key="1">
    <source>
        <dbReference type="SAM" id="Phobius"/>
    </source>
</evidence>
<dbReference type="Proteomes" id="UP000805614">
    <property type="component" value="Unassembled WGS sequence"/>
</dbReference>
<dbReference type="InterPro" id="IPR025333">
    <property type="entry name" value="DUF4239"/>
</dbReference>
<protein>
    <submittedName>
        <fullName evidence="2">DUF4239 domain-containing protein</fullName>
    </submittedName>
</protein>
<evidence type="ECO:0000313" key="3">
    <source>
        <dbReference type="Proteomes" id="UP000805614"/>
    </source>
</evidence>
<accession>A0ABR7LX33</accession>